<evidence type="ECO:0000259" key="2">
    <source>
        <dbReference type="Pfam" id="PF00888"/>
    </source>
</evidence>
<dbReference type="AlphaFoldDB" id="A0AA88EFG6"/>
<protein>
    <recommendedName>
        <fullName evidence="2">Cullin N-terminal domain-containing protein</fullName>
    </recommendedName>
</protein>
<evidence type="ECO:0000256" key="1">
    <source>
        <dbReference type="ARBA" id="ARBA00006019"/>
    </source>
</evidence>
<dbReference type="Proteomes" id="UP001187192">
    <property type="component" value="Unassembled WGS sequence"/>
</dbReference>
<feature type="domain" description="Cullin N-terminal" evidence="2">
    <location>
        <begin position="15"/>
        <end position="200"/>
    </location>
</feature>
<comment type="caution">
    <text evidence="3">The sequence shown here is derived from an EMBL/GenBank/DDBJ whole genome shotgun (WGS) entry which is preliminary data.</text>
</comment>
<name>A0AA88EFG6_FICCA</name>
<keyword evidence="4" id="KW-1185">Reference proteome</keyword>
<reference evidence="3" key="1">
    <citation type="submission" date="2023-07" db="EMBL/GenBank/DDBJ databases">
        <title>draft genome sequence of fig (Ficus carica).</title>
        <authorList>
            <person name="Takahashi T."/>
            <person name="Nishimura K."/>
        </authorList>
    </citation>
    <scope>NUCLEOTIDE SEQUENCE</scope>
</reference>
<dbReference type="PANTHER" id="PTHR11932">
    <property type="entry name" value="CULLIN"/>
    <property type="match status" value="1"/>
</dbReference>
<dbReference type="SUPFAM" id="SSF74788">
    <property type="entry name" value="Cullin repeat-like"/>
    <property type="match status" value="1"/>
</dbReference>
<organism evidence="3 4">
    <name type="scientific">Ficus carica</name>
    <name type="common">Common fig</name>
    <dbReference type="NCBI Taxonomy" id="3494"/>
    <lineage>
        <taxon>Eukaryota</taxon>
        <taxon>Viridiplantae</taxon>
        <taxon>Streptophyta</taxon>
        <taxon>Embryophyta</taxon>
        <taxon>Tracheophyta</taxon>
        <taxon>Spermatophyta</taxon>
        <taxon>Magnoliopsida</taxon>
        <taxon>eudicotyledons</taxon>
        <taxon>Gunneridae</taxon>
        <taxon>Pentapetalae</taxon>
        <taxon>rosids</taxon>
        <taxon>fabids</taxon>
        <taxon>Rosales</taxon>
        <taxon>Moraceae</taxon>
        <taxon>Ficeae</taxon>
        <taxon>Ficus</taxon>
    </lineage>
</organism>
<accession>A0AA88EFG6</accession>
<dbReference type="EMBL" id="BTGU01010752">
    <property type="protein sequence ID" value="GMN73932.1"/>
    <property type="molecule type" value="Genomic_DNA"/>
</dbReference>
<comment type="similarity">
    <text evidence="1">Belongs to the cullin family.</text>
</comment>
<evidence type="ECO:0000313" key="3">
    <source>
        <dbReference type="EMBL" id="GMN73932.1"/>
    </source>
</evidence>
<dbReference type="InterPro" id="IPR016159">
    <property type="entry name" value="Cullin_repeat-like_dom_sf"/>
</dbReference>
<dbReference type="GO" id="GO:0006511">
    <property type="term" value="P:ubiquitin-dependent protein catabolic process"/>
    <property type="evidence" value="ECO:0007669"/>
    <property type="project" value="InterPro"/>
</dbReference>
<dbReference type="Gene3D" id="1.20.1310.10">
    <property type="entry name" value="Cullin Repeats"/>
    <property type="match status" value="2"/>
</dbReference>
<dbReference type="GO" id="GO:0031625">
    <property type="term" value="F:ubiquitin protein ligase binding"/>
    <property type="evidence" value="ECO:0007669"/>
    <property type="project" value="InterPro"/>
</dbReference>
<evidence type="ECO:0000313" key="4">
    <source>
        <dbReference type="Proteomes" id="UP001187192"/>
    </source>
</evidence>
<proteinExistence type="inferred from homology"/>
<dbReference type="InterPro" id="IPR045093">
    <property type="entry name" value="Cullin"/>
</dbReference>
<gene>
    <name evidence="3" type="ORF">TIFTF001_052276</name>
</gene>
<sequence>MQPITRASNSRSLAASLAAVRRKNALKFRIAPLREKHDEFKLRELVKRWAIHKVMVRWLSRFFFYLDRYFIARRSFPPLNDVGLTSFRDLVFQEVNARVRDAVIVFVYRSTKNVEESRLMENVIDIFVKIGMGQMDQYEGDFEAVMLEDTGSYYNQKASNWILEDSCSDYMLKAEECLKRERDRVSHYRHSSSEQKLVEVG</sequence>
<dbReference type="Pfam" id="PF00888">
    <property type="entry name" value="Cullin"/>
    <property type="match status" value="1"/>
</dbReference>
<dbReference type="InterPro" id="IPR001373">
    <property type="entry name" value="Cullin_N"/>
</dbReference>